<dbReference type="Gene3D" id="2.160.20.10">
    <property type="entry name" value="Single-stranded right-handed beta-helix, Pectin lyase-like"/>
    <property type="match status" value="1"/>
</dbReference>
<organism evidence="1 2">
    <name type="scientific">Arenicella xantha</name>
    <dbReference type="NCBI Taxonomy" id="644221"/>
    <lineage>
        <taxon>Bacteria</taxon>
        <taxon>Pseudomonadati</taxon>
        <taxon>Pseudomonadota</taxon>
        <taxon>Gammaproteobacteria</taxon>
        <taxon>Arenicellales</taxon>
        <taxon>Arenicellaceae</taxon>
        <taxon>Arenicella</taxon>
    </lineage>
</organism>
<comment type="caution">
    <text evidence="1">The sequence shown here is derived from an EMBL/GenBank/DDBJ whole genome shotgun (WGS) entry which is preliminary data.</text>
</comment>
<sequence>MLSEGLLNGYYLFMQTNLLPRNQILMTIGVLVKSALIKLVFGISVITAASAQTVYVATNGVDQASNGSLQQPWASIRYALGQVSDGATIMVAPGTYEGRVSLDQKFANGVVIRSSSAYQAKLRHDDGAVVICFTCAGITLEGFDIAHSPNNTGALVIQIQNSSVSRVVLRNNIIHDSTNNDLLKINNGARQVMVDGNLFYNQQGSDEHIDINSVEDVTVQNNVFFNSRSQSDTSSYIVIKDSNAASDGVLGAKNIKVQRNIFFNWLGNDAQSFVRVGEDGTANFEADGVDIENNLMLGNSDQLMRSAFTVQGSRNVRFRFNTVVGDLPSRSFAARLLVTGSNQANQNIELSNNIWSDPTGSLGQEAFNDADVFDAPQGDNASVNLANNVYYNGGNAIPADASQGVRFADDASPRVGNPLLPAQTGIILPVYAGAQFAGGYDSIRSVFEQLANRYGRPASGSIVRDQGLVLDAPEFDLLGARRDAQPDIGAVEIGATPPRITPIPKQVSLAWLLLLIDE</sequence>
<dbReference type="InParanoid" id="A0A395JNE4"/>
<proteinExistence type="predicted"/>
<accession>A0A395JNE4</accession>
<evidence type="ECO:0000313" key="1">
    <source>
        <dbReference type="EMBL" id="RBP53190.1"/>
    </source>
</evidence>
<gene>
    <name evidence="1" type="ORF">DFR28_101575</name>
</gene>
<dbReference type="InterPro" id="IPR012334">
    <property type="entry name" value="Pectin_lyas_fold"/>
</dbReference>
<dbReference type="InterPro" id="IPR011050">
    <property type="entry name" value="Pectin_lyase_fold/virulence"/>
</dbReference>
<name>A0A395JNE4_9GAMM</name>
<reference evidence="1 2" key="1">
    <citation type="submission" date="2018-06" db="EMBL/GenBank/DDBJ databases">
        <title>Genomic Encyclopedia of Type Strains, Phase IV (KMG-IV): sequencing the most valuable type-strain genomes for metagenomic binning, comparative biology and taxonomic classification.</title>
        <authorList>
            <person name="Goeker M."/>
        </authorList>
    </citation>
    <scope>NUCLEOTIDE SEQUENCE [LARGE SCALE GENOMIC DNA]</scope>
    <source>
        <strain evidence="1 2">DSM 24032</strain>
    </source>
</reference>
<evidence type="ECO:0000313" key="2">
    <source>
        <dbReference type="Proteomes" id="UP000253083"/>
    </source>
</evidence>
<protein>
    <recommendedName>
        <fullName evidence="3">Parallel beta helix pectate lyase-like protein</fullName>
    </recommendedName>
</protein>
<evidence type="ECO:0008006" key="3">
    <source>
        <dbReference type="Google" id="ProtNLM"/>
    </source>
</evidence>
<dbReference type="Proteomes" id="UP000253083">
    <property type="component" value="Unassembled WGS sequence"/>
</dbReference>
<dbReference type="SUPFAM" id="SSF51126">
    <property type="entry name" value="Pectin lyase-like"/>
    <property type="match status" value="1"/>
</dbReference>
<dbReference type="AlphaFoldDB" id="A0A395JNE4"/>
<keyword evidence="2" id="KW-1185">Reference proteome</keyword>
<dbReference type="EMBL" id="QNRT01000001">
    <property type="protein sequence ID" value="RBP53190.1"/>
    <property type="molecule type" value="Genomic_DNA"/>
</dbReference>